<comment type="similarity">
    <text evidence="1">Belongs to the SNF7 family.</text>
</comment>
<dbReference type="InParanoid" id="B4KYZ0"/>
<keyword evidence="5" id="KW-1185">Reference proteome</keyword>
<organism evidence="3 5">
    <name type="scientific">Drosophila mojavensis</name>
    <name type="common">Fruit fly</name>
    <dbReference type="NCBI Taxonomy" id="7230"/>
    <lineage>
        <taxon>Eukaryota</taxon>
        <taxon>Metazoa</taxon>
        <taxon>Ecdysozoa</taxon>
        <taxon>Arthropoda</taxon>
        <taxon>Hexapoda</taxon>
        <taxon>Insecta</taxon>
        <taxon>Pterygota</taxon>
        <taxon>Neoptera</taxon>
        <taxon>Endopterygota</taxon>
        <taxon>Diptera</taxon>
        <taxon>Brachycera</taxon>
        <taxon>Muscomorpha</taxon>
        <taxon>Ephydroidea</taxon>
        <taxon>Drosophilidae</taxon>
        <taxon>Drosophila</taxon>
    </lineage>
</organism>
<dbReference type="HOGENOM" id="CLU_044768_1_0_1"/>
<dbReference type="Pfam" id="PF03357">
    <property type="entry name" value="Snf7"/>
    <property type="match status" value="1"/>
</dbReference>
<name>B4KYZ0_DROMO</name>
<accession>B4KYZ0</accession>
<reference evidence="3 5" key="1">
    <citation type="journal article" date="2007" name="Nature">
        <title>Evolution of genes and genomes on the Drosophila phylogeny.</title>
        <authorList>
            <consortium name="Drosophila 12 Genomes Consortium"/>
            <person name="Clark A.G."/>
            <person name="Eisen M.B."/>
            <person name="Smith D.R."/>
            <person name="Bergman C.M."/>
            <person name="Oliver B."/>
            <person name="Markow T.A."/>
            <person name="Kaufman T.C."/>
            <person name="Kellis M."/>
            <person name="Gelbart W."/>
            <person name="Iyer V.N."/>
            <person name="Pollard D.A."/>
            <person name="Sackton T.B."/>
            <person name="Larracuente A.M."/>
            <person name="Singh N.D."/>
            <person name="Abad J.P."/>
            <person name="Abt D.N."/>
            <person name="Adryan B."/>
            <person name="Aguade M."/>
            <person name="Akashi H."/>
            <person name="Anderson W.W."/>
            <person name="Aquadro C.F."/>
            <person name="Ardell D.H."/>
            <person name="Arguello R."/>
            <person name="Artieri C.G."/>
            <person name="Barbash D.A."/>
            <person name="Barker D."/>
            <person name="Barsanti P."/>
            <person name="Batterham P."/>
            <person name="Batzoglou S."/>
            <person name="Begun D."/>
            <person name="Bhutkar A."/>
            <person name="Blanco E."/>
            <person name="Bosak S.A."/>
            <person name="Bradley R.K."/>
            <person name="Brand A.D."/>
            <person name="Brent M.R."/>
            <person name="Brooks A.N."/>
            <person name="Brown R.H."/>
            <person name="Butlin R.K."/>
            <person name="Caggese C."/>
            <person name="Calvi B.R."/>
            <person name="Bernardo de Carvalho A."/>
            <person name="Caspi A."/>
            <person name="Castrezana S."/>
            <person name="Celniker S.E."/>
            <person name="Chang J.L."/>
            <person name="Chapple C."/>
            <person name="Chatterji S."/>
            <person name="Chinwalla A."/>
            <person name="Civetta A."/>
            <person name="Clifton S.W."/>
            <person name="Comeron J.M."/>
            <person name="Costello J.C."/>
            <person name="Coyne J.A."/>
            <person name="Daub J."/>
            <person name="David R.G."/>
            <person name="Delcher A.L."/>
            <person name="Delehaunty K."/>
            <person name="Do C.B."/>
            <person name="Ebling H."/>
            <person name="Edwards K."/>
            <person name="Eickbush T."/>
            <person name="Evans J.D."/>
            <person name="Filipski A."/>
            <person name="Findeiss S."/>
            <person name="Freyhult E."/>
            <person name="Fulton L."/>
            <person name="Fulton R."/>
            <person name="Garcia A.C."/>
            <person name="Gardiner A."/>
            <person name="Garfield D.A."/>
            <person name="Garvin B.E."/>
            <person name="Gibson G."/>
            <person name="Gilbert D."/>
            <person name="Gnerre S."/>
            <person name="Godfrey J."/>
            <person name="Good R."/>
            <person name="Gotea V."/>
            <person name="Gravely B."/>
            <person name="Greenberg A.J."/>
            <person name="Griffiths-Jones S."/>
            <person name="Gross S."/>
            <person name="Guigo R."/>
            <person name="Gustafson E.A."/>
            <person name="Haerty W."/>
            <person name="Hahn M.W."/>
            <person name="Halligan D.L."/>
            <person name="Halpern A.L."/>
            <person name="Halter G.M."/>
            <person name="Han M.V."/>
            <person name="Heger A."/>
            <person name="Hillier L."/>
            <person name="Hinrichs A.S."/>
            <person name="Holmes I."/>
            <person name="Hoskins R.A."/>
            <person name="Hubisz M.J."/>
            <person name="Hultmark D."/>
            <person name="Huntley M.A."/>
            <person name="Jaffe D.B."/>
            <person name="Jagadeeshan S."/>
            <person name="Jeck W.R."/>
            <person name="Johnson J."/>
            <person name="Jones C.D."/>
            <person name="Jordan W.C."/>
            <person name="Karpen G.H."/>
            <person name="Kataoka E."/>
            <person name="Keightley P.D."/>
            <person name="Kheradpour P."/>
            <person name="Kirkness E.F."/>
            <person name="Koerich L.B."/>
            <person name="Kristiansen K."/>
            <person name="Kudrna D."/>
            <person name="Kulathinal R.J."/>
            <person name="Kumar S."/>
            <person name="Kwok R."/>
            <person name="Lander E."/>
            <person name="Langley C.H."/>
            <person name="Lapoint R."/>
            <person name="Lazzaro B.P."/>
            <person name="Lee S.J."/>
            <person name="Levesque L."/>
            <person name="Li R."/>
            <person name="Lin C.F."/>
            <person name="Lin M.F."/>
            <person name="Lindblad-Toh K."/>
            <person name="Llopart A."/>
            <person name="Long M."/>
            <person name="Low L."/>
            <person name="Lozovsky E."/>
            <person name="Lu J."/>
            <person name="Luo M."/>
            <person name="Machado C.A."/>
            <person name="Makalowski W."/>
            <person name="Marzo M."/>
            <person name="Matsuda M."/>
            <person name="Matzkin L."/>
            <person name="McAllister B."/>
            <person name="McBride C.S."/>
            <person name="McKernan B."/>
            <person name="McKernan K."/>
            <person name="Mendez-Lago M."/>
            <person name="Minx P."/>
            <person name="Mollenhauer M.U."/>
            <person name="Montooth K."/>
            <person name="Mount S.M."/>
            <person name="Mu X."/>
            <person name="Myers E."/>
            <person name="Negre B."/>
            <person name="Newfeld S."/>
            <person name="Nielsen R."/>
            <person name="Noor M.A."/>
            <person name="O'Grady P."/>
            <person name="Pachter L."/>
            <person name="Papaceit M."/>
            <person name="Parisi M.J."/>
            <person name="Parisi M."/>
            <person name="Parts L."/>
            <person name="Pedersen J.S."/>
            <person name="Pesole G."/>
            <person name="Phillippy A.M."/>
            <person name="Ponting C.P."/>
            <person name="Pop M."/>
            <person name="Porcelli D."/>
            <person name="Powell J.R."/>
            <person name="Prohaska S."/>
            <person name="Pruitt K."/>
            <person name="Puig M."/>
            <person name="Quesneville H."/>
            <person name="Ram K.R."/>
            <person name="Rand D."/>
            <person name="Rasmussen M.D."/>
            <person name="Reed L.K."/>
            <person name="Reenan R."/>
            <person name="Reily A."/>
            <person name="Remington K.A."/>
            <person name="Rieger T.T."/>
            <person name="Ritchie M.G."/>
            <person name="Robin C."/>
            <person name="Rogers Y.H."/>
            <person name="Rohde C."/>
            <person name="Rozas J."/>
            <person name="Rubenfield M.J."/>
            <person name="Ruiz A."/>
            <person name="Russo S."/>
            <person name="Salzberg S.L."/>
            <person name="Sanchez-Gracia A."/>
            <person name="Saranga D.J."/>
            <person name="Sato H."/>
            <person name="Schaeffer S.W."/>
            <person name="Schatz M.C."/>
            <person name="Schlenke T."/>
            <person name="Schwartz R."/>
            <person name="Segarra C."/>
            <person name="Singh R.S."/>
            <person name="Sirot L."/>
            <person name="Sirota M."/>
            <person name="Sisneros N.B."/>
            <person name="Smith C.D."/>
            <person name="Smith T.F."/>
            <person name="Spieth J."/>
            <person name="Stage D.E."/>
            <person name="Stark A."/>
            <person name="Stephan W."/>
            <person name="Strausberg R.L."/>
            <person name="Strempel S."/>
            <person name="Sturgill D."/>
            <person name="Sutton G."/>
            <person name="Sutton G.G."/>
            <person name="Tao W."/>
            <person name="Teichmann S."/>
            <person name="Tobari Y.N."/>
            <person name="Tomimura Y."/>
            <person name="Tsolas J.M."/>
            <person name="Valente V.L."/>
            <person name="Venter E."/>
            <person name="Venter J.C."/>
            <person name="Vicario S."/>
            <person name="Vieira F.G."/>
            <person name="Vilella A.J."/>
            <person name="Villasante A."/>
            <person name="Walenz B."/>
            <person name="Wang J."/>
            <person name="Wasserman M."/>
            <person name="Watts T."/>
            <person name="Wilson D."/>
            <person name="Wilson R.K."/>
            <person name="Wing R.A."/>
            <person name="Wolfner M.F."/>
            <person name="Wong A."/>
            <person name="Wong G.K."/>
            <person name="Wu C.I."/>
            <person name="Wu G."/>
            <person name="Yamamoto D."/>
            <person name="Yang H.P."/>
            <person name="Yang S.P."/>
            <person name="Yorke J.A."/>
            <person name="Yoshida K."/>
            <person name="Zdobnov E."/>
            <person name="Zhang P."/>
            <person name="Zhang Y."/>
            <person name="Zimin A.V."/>
            <person name="Baldwin J."/>
            <person name="Abdouelleil A."/>
            <person name="Abdulkadir J."/>
            <person name="Abebe A."/>
            <person name="Abera B."/>
            <person name="Abreu J."/>
            <person name="Acer S.C."/>
            <person name="Aftuck L."/>
            <person name="Alexander A."/>
            <person name="An P."/>
            <person name="Anderson E."/>
            <person name="Anderson S."/>
            <person name="Arachi H."/>
            <person name="Azer M."/>
            <person name="Bachantsang P."/>
            <person name="Barry A."/>
            <person name="Bayul T."/>
            <person name="Berlin A."/>
            <person name="Bessette D."/>
            <person name="Bloom T."/>
            <person name="Blye J."/>
            <person name="Boguslavskiy L."/>
            <person name="Bonnet C."/>
            <person name="Boukhgalter B."/>
            <person name="Bourzgui I."/>
            <person name="Brown A."/>
            <person name="Cahill P."/>
            <person name="Channer S."/>
            <person name="Cheshatsang Y."/>
            <person name="Chuda L."/>
            <person name="Citroen M."/>
            <person name="Collymore A."/>
            <person name="Cooke P."/>
            <person name="Costello M."/>
            <person name="D'Aco K."/>
            <person name="Daza R."/>
            <person name="De Haan G."/>
            <person name="DeGray S."/>
            <person name="DeMaso C."/>
            <person name="Dhargay N."/>
            <person name="Dooley K."/>
            <person name="Dooley E."/>
            <person name="Doricent M."/>
            <person name="Dorje P."/>
            <person name="Dorjee K."/>
            <person name="Dupes A."/>
            <person name="Elong R."/>
            <person name="Falk J."/>
            <person name="Farina A."/>
            <person name="Faro S."/>
            <person name="Ferguson D."/>
            <person name="Fisher S."/>
            <person name="Foley C.D."/>
            <person name="Franke A."/>
            <person name="Friedrich D."/>
            <person name="Gadbois L."/>
            <person name="Gearin G."/>
            <person name="Gearin C.R."/>
            <person name="Giannoukos G."/>
            <person name="Goode T."/>
            <person name="Graham J."/>
            <person name="Grandbois E."/>
            <person name="Grewal S."/>
            <person name="Gyaltsen K."/>
            <person name="Hafez N."/>
            <person name="Hagos B."/>
            <person name="Hall J."/>
            <person name="Henson C."/>
            <person name="Hollinger A."/>
            <person name="Honan T."/>
            <person name="Huard M.D."/>
            <person name="Hughes L."/>
            <person name="Hurhula B."/>
            <person name="Husby M.E."/>
            <person name="Kamat A."/>
            <person name="Kanga B."/>
            <person name="Kashin S."/>
            <person name="Khazanovich D."/>
            <person name="Kisner P."/>
            <person name="Lance K."/>
            <person name="Lara M."/>
            <person name="Lee W."/>
            <person name="Lennon N."/>
            <person name="Letendre F."/>
            <person name="LeVine R."/>
            <person name="Lipovsky A."/>
            <person name="Liu X."/>
            <person name="Liu J."/>
            <person name="Liu S."/>
            <person name="Lokyitsang T."/>
            <person name="Lokyitsang Y."/>
            <person name="Lubonja R."/>
            <person name="Lui A."/>
            <person name="MacDonald P."/>
            <person name="Magnisalis V."/>
            <person name="Maru K."/>
            <person name="Matthews C."/>
            <person name="McCusker W."/>
            <person name="McDonough S."/>
            <person name="Mehta T."/>
            <person name="Meldrim J."/>
            <person name="Meneus L."/>
            <person name="Mihai O."/>
            <person name="Mihalev A."/>
            <person name="Mihova T."/>
            <person name="Mittelman R."/>
            <person name="Mlenga V."/>
            <person name="Montmayeur A."/>
            <person name="Mulrain L."/>
            <person name="Navidi A."/>
            <person name="Naylor J."/>
            <person name="Negash T."/>
            <person name="Nguyen T."/>
            <person name="Nguyen N."/>
            <person name="Nicol R."/>
            <person name="Norbu C."/>
            <person name="Norbu N."/>
            <person name="Novod N."/>
            <person name="O'Neill B."/>
            <person name="Osman S."/>
            <person name="Markiewicz E."/>
            <person name="Oyono O.L."/>
            <person name="Patti C."/>
            <person name="Phunkhang P."/>
            <person name="Pierre F."/>
            <person name="Priest M."/>
            <person name="Raghuraman S."/>
            <person name="Rege F."/>
            <person name="Reyes R."/>
            <person name="Rise C."/>
            <person name="Rogov P."/>
            <person name="Ross K."/>
            <person name="Ryan E."/>
            <person name="Settipalli S."/>
            <person name="Shea T."/>
            <person name="Sherpa N."/>
            <person name="Shi L."/>
            <person name="Shih D."/>
            <person name="Sparrow T."/>
            <person name="Spaulding J."/>
            <person name="Stalker J."/>
            <person name="Stange-Thomann N."/>
            <person name="Stavropoulos S."/>
            <person name="Stone C."/>
            <person name="Strader C."/>
            <person name="Tesfaye S."/>
            <person name="Thomson T."/>
            <person name="Thoulutsang Y."/>
            <person name="Thoulutsang D."/>
            <person name="Topham K."/>
            <person name="Topping I."/>
            <person name="Tsamla T."/>
            <person name="Vassiliev H."/>
            <person name="Vo A."/>
            <person name="Wangchuk T."/>
            <person name="Wangdi T."/>
            <person name="Weiand M."/>
            <person name="Wilkinson J."/>
            <person name="Wilson A."/>
            <person name="Yadav S."/>
            <person name="Young G."/>
            <person name="Yu Q."/>
            <person name="Zembek L."/>
            <person name="Zhong D."/>
            <person name="Zimmer A."/>
            <person name="Zwirko Z."/>
            <person name="Jaffe D.B."/>
            <person name="Alvarez P."/>
            <person name="Brockman W."/>
            <person name="Butler J."/>
            <person name="Chin C."/>
            <person name="Gnerre S."/>
            <person name="Grabherr M."/>
            <person name="Kleber M."/>
            <person name="Mauceli E."/>
            <person name="MacCallum I."/>
        </authorList>
    </citation>
    <scope>NUCLEOTIDE SEQUENCE [LARGE SCALE GENOMIC DNA]</scope>
    <source>
        <strain evidence="3">TSC#15081-1352.22</strain>
        <strain evidence="5">Tucson 15081-1352.22</strain>
    </source>
</reference>
<evidence type="ECO:0000256" key="2">
    <source>
        <dbReference type="SAM" id="Coils"/>
    </source>
</evidence>
<dbReference type="PANTHER" id="PTHR22761:SF96">
    <property type="entry name" value="BCDNA.GH08385"/>
    <property type="match status" value="1"/>
</dbReference>
<evidence type="ECO:0000313" key="3">
    <source>
        <dbReference type="EMBL" id="EDW18882.1"/>
    </source>
</evidence>
<dbReference type="GO" id="GO:0032511">
    <property type="term" value="P:late endosome to vacuole transport via multivesicular body sorting pathway"/>
    <property type="evidence" value="ECO:0007669"/>
    <property type="project" value="TreeGrafter"/>
</dbReference>
<feature type="coiled-coil region" evidence="2">
    <location>
        <begin position="247"/>
        <end position="281"/>
    </location>
</feature>
<protein>
    <submittedName>
        <fullName evidence="3">Uncharacterized protein, isoform A</fullName>
    </submittedName>
    <submittedName>
        <fullName evidence="4">Uncharacterized protein, isoform B</fullName>
    </submittedName>
</protein>
<reference evidence="3" key="2">
    <citation type="journal article" date="2008" name="Bioinformatics">
        <title>Assembly reconciliation.</title>
        <authorList>
            <person name="Zimin A.V."/>
            <person name="Smith D.R."/>
            <person name="Sutton G."/>
            <person name="Yorke J.A."/>
        </authorList>
    </citation>
    <scope>NUCLEOTIDE SEQUENCE</scope>
    <source>
        <strain evidence="3">TSC#15081-1352.22</strain>
    </source>
</reference>
<dbReference type="EMBL" id="CH933809">
    <property type="protein sequence ID" value="EDW18882.1"/>
    <property type="molecule type" value="Genomic_DNA"/>
</dbReference>
<dbReference type="GO" id="GO:0009898">
    <property type="term" value="C:cytoplasmic side of plasma membrane"/>
    <property type="evidence" value="ECO:0007669"/>
    <property type="project" value="TreeGrafter"/>
</dbReference>
<dbReference type="Gene3D" id="6.10.140.1230">
    <property type="match status" value="1"/>
</dbReference>
<dbReference type="EMBL" id="CH933809">
    <property type="protein sequence ID" value="KRG06400.1"/>
    <property type="molecule type" value="Genomic_DNA"/>
</dbReference>
<sequence>MSNKNDIICTNNELKEFKFPPVWRDKSKIKVLFASFHPRHINIEEYDAKLLFWMDLIRQYCTYLGKANFCLRELQLQFMRGEQIPACLDVVMAEMEQQKQIRRRTEYEEDPLNTWRVWIVNSFVKRPLWRSWEKLKYSIFARDVKAESFIEWIHLDVLRAICSEVEEKVLRKHRGKLLHLEAFKKLCKTCEVRIHEEFIDLCLLTLQARRQVAIQYKMERGKSYVHLIKIPADENESPIISEADLAMHNLEMTQASLLQQLESLEEEIKVNDDKARQYVKENKRQLAKTYLRKRHLLEKNHERRSLALHNIELLLSNVEEAQNNGVLLDAYKIGTKALQKVLSDSGLKYDNVDEVLADVRETLDQHREIQDVMSSSTAEVTANHDEEALEAELTNLMGGNDQEIKPLSLYNNNNKTEIVIEDDQLIAMLNDLEVEDGTLSQVSQRTMESM</sequence>
<gene>
    <name evidence="3" type="primary">Dmoj\GI13480</name>
    <name evidence="3" type="ORF">Dmoj_GI13480</name>
</gene>
<dbReference type="PANTHER" id="PTHR22761">
    <property type="entry name" value="CHARGED MULTIVESICULAR BODY PROTEIN"/>
    <property type="match status" value="1"/>
</dbReference>
<dbReference type="Pfam" id="PF25880">
    <property type="entry name" value="WHD_CHMP7_1st"/>
    <property type="match status" value="1"/>
</dbReference>
<dbReference type="AlphaFoldDB" id="B4KYZ0"/>
<dbReference type="OrthoDB" id="10250120at2759"/>
<dbReference type="FunCoup" id="B4KYZ0">
    <property type="interactions" value="1907"/>
</dbReference>
<dbReference type="KEGG" id="dmo:Dmoj_GI13480"/>
<dbReference type="Proteomes" id="UP000009192">
    <property type="component" value="Unassembled WGS sequence"/>
</dbReference>
<keyword evidence="2" id="KW-0175">Coiled coil</keyword>
<proteinExistence type="inferred from homology"/>
<reference evidence="3" key="3">
    <citation type="submission" date="2015-11" db="EMBL/GenBank/DDBJ databases">
        <authorList>
            <consortium name="FlyBase"/>
        </authorList>
    </citation>
    <scope>NUCLEOTIDE SEQUENCE</scope>
    <source>
        <strain evidence="3">TSC#15081-1352.22</strain>
    </source>
</reference>
<dbReference type="GO" id="GO:0000815">
    <property type="term" value="C:ESCRT III complex"/>
    <property type="evidence" value="ECO:0007669"/>
    <property type="project" value="TreeGrafter"/>
</dbReference>
<dbReference type="GO" id="GO:0005771">
    <property type="term" value="C:multivesicular body"/>
    <property type="evidence" value="ECO:0007669"/>
    <property type="project" value="TreeGrafter"/>
</dbReference>
<evidence type="ECO:0000313" key="5">
    <source>
        <dbReference type="Proteomes" id="UP000009192"/>
    </source>
</evidence>
<dbReference type="OMA" id="LQLQFMR"/>
<dbReference type="SMR" id="B4KYZ0"/>
<evidence type="ECO:0000313" key="4">
    <source>
        <dbReference type="EMBL" id="KRG06400.1"/>
    </source>
</evidence>
<dbReference type="eggNOG" id="KOG2911">
    <property type="taxonomic scope" value="Eukaryota"/>
</dbReference>
<evidence type="ECO:0000256" key="1">
    <source>
        <dbReference type="ARBA" id="ARBA00006190"/>
    </source>
</evidence>
<dbReference type="GO" id="GO:0006900">
    <property type="term" value="P:vesicle budding from membrane"/>
    <property type="evidence" value="ECO:0007669"/>
    <property type="project" value="TreeGrafter"/>
</dbReference>
<dbReference type="InterPro" id="IPR005024">
    <property type="entry name" value="Snf7_fam"/>
</dbReference>